<gene>
    <name evidence="1" type="ORF">CFAM422_008796</name>
</gene>
<reference evidence="1 2" key="1">
    <citation type="submission" date="2018-06" db="EMBL/GenBank/DDBJ databases">
        <title>Genome analysis of cellulolytic fungus Trichoderma lentiforme CFAM-422.</title>
        <authorList>
            <person name="Steindorff A.S."/>
            <person name="Formighieri E.F."/>
            <person name="Midorikawa G.E.O."/>
            <person name="Tamietti M.S."/>
            <person name="Ramos E.Z."/>
            <person name="Silva A.S."/>
            <person name="Bon E.P.S."/>
            <person name="Mendes T.D."/>
            <person name="Damaso M.C.T."/>
            <person name="Favaro L.C.L."/>
        </authorList>
    </citation>
    <scope>NUCLEOTIDE SEQUENCE [LARGE SCALE GENOMIC DNA]</scope>
    <source>
        <strain evidence="1 2">CFAM-422</strain>
    </source>
</reference>
<dbReference type="AlphaFoldDB" id="A0A9P4XA76"/>
<protein>
    <submittedName>
        <fullName evidence="1">Uncharacterized protein</fullName>
    </submittedName>
</protein>
<evidence type="ECO:0000313" key="1">
    <source>
        <dbReference type="EMBL" id="KAF3066677.1"/>
    </source>
</evidence>
<keyword evidence="2" id="KW-1185">Reference proteome</keyword>
<dbReference type="EMBL" id="QLNT01000016">
    <property type="protein sequence ID" value="KAF3066677.1"/>
    <property type="molecule type" value="Genomic_DNA"/>
</dbReference>
<comment type="caution">
    <text evidence="1">The sequence shown here is derived from an EMBL/GenBank/DDBJ whole genome shotgun (WGS) entry which is preliminary data.</text>
</comment>
<accession>A0A9P4XA76</accession>
<name>A0A9P4XA76_9HYPO</name>
<dbReference type="Proteomes" id="UP000801864">
    <property type="component" value="Unassembled WGS sequence"/>
</dbReference>
<organism evidence="1 2">
    <name type="scientific">Trichoderma lentiforme</name>
    <dbReference type="NCBI Taxonomy" id="1567552"/>
    <lineage>
        <taxon>Eukaryota</taxon>
        <taxon>Fungi</taxon>
        <taxon>Dikarya</taxon>
        <taxon>Ascomycota</taxon>
        <taxon>Pezizomycotina</taxon>
        <taxon>Sordariomycetes</taxon>
        <taxon>Hypocreomycetidae</taxon>
        <taxon>Hypocreales</taxon>
        <taxon>Hypocreaceae</taxon>
        <taxon>Trichoderma</taxon>
    </lineage>
</organism>
<evidence type="ECO:0000313" key="2">
    <source>
        <dbReference type="Proteomes" id="UP000801864"/>
    </source>
</evidence>
<sequence>MCVDFWKICVVRRFQDDDAPTYREMSIRRLPPKGRALRKVLEQVKAWIWHLYRKGPDVYVSNLWLEASRFESSF</sequence>
<proteinExistence type="predicted"/>